<dbReference type="FunCoup" id="A0A286UM49">
    <property type="interactions" value="362"/>
</dbReference>
<evidence type="ECO:0000256" key="7">
    <source>
        <dbReference type="ARBA" id="ARBA00023015"/>
    </source>
</evidence>
<feature type="domain" description="Protein HIRA-like C-terminal" evidence="13">
    <location>
        <begin position="678"/>
        <end position="888"/>
    </location>
</feature>
<protein>
    <recommendedName>
        <fullName evidence="11">Protein HIR</fullName>
    </recommendedName>
</protein>
<keyword evidence="9 11" id="KW-0539">Nucleus</keyword>
<keyword evidence="5 11" id="KW-0677">Repeat</keyword>
<evidence type="ECO:0000256" key="6">
    <source>
        <dbReference type="ARBA" id="ARBA00022853"/>
    </source>
</evidence>
<dbReference type="InterPro" id="IPR055410">
    <property type="entry name" value="Beta-prop_CAF1B_HIR1"/>
</dbReference>
<dbReference type="SMART" id="SM00320">
    <property type="entry name" value="WD40"/>
    <property type="match status" value="7"/>
</dbReference>
<dbReference type="GO" id="GO:0005634">
    <property type="term" value="C:nucleus"/>
    <property type="evidence" value="ECO:0007669"/>
    <property type="project" value="UniProtKB-SubCell"/>
</dbReference>
<dbReference type="InterPro" id="IPR015943">
    <property type="entry name" value="WD40/YVTN_repeat-like_dom_sf"/>
</dbReference>
<dbReference type="GO" id="GO:0006338">
    <property type="term" value="P:chromatin remodeling"/>
    <property type="evidence" value="ECO:0007669"/>
    <property type="project" value="InterPro"/>
</dbReference>
<keyword evidence="8 11" id="KW-0804">Transcription</keyword>
<keyword evidence="3 11" id="KW-0678">Repressor</keyword>
<evidence type="ECO:0000259" key="14">
    <source>
        <dbReference type="Pfam" id="PF24105"/>
    </source>
</evidence>
<feature type="region of interest" description="Disordered" evidence="12">
    <location>
        <begin position="393"/>
        <end position="473"/>
    </location>
</feature>
<dbReference type="Gene3D" id="2.130.10.10">
    <property type="entry name" value="YVTN repeat-like/Quinoprotein amine dehydrogenase"/>
    <property type="match status" value="2"/>
</dbReference>
<dbReference type="OrthoDB" id="1741719at2759"/>
<feature type="region of interest" description="Disordered" evidence="12">
    <location>
        <begin position="518"/>
        <end position="557"/>
    </location>
</feature>
<feature type="repeat" description="WD" evidence="10">
    <location>
        <begin position="130"/>
        <end position="161"/>
    </location>
</feature>
<feature type="domain" description="CAF1B/HIR1 beta-propeller" evidence="14">
    <location>
        <begin position="33"/>
        <end position="364"/>
    </location>
</feature>
<evidence type="ECO:0000256" key="5">
    <source>
        <dbReference type="ARBA" id="ARBA00022737"/>
    </source>
</evidence>
<evidence type="ECO:0000256" key="2">
    <source>
        <dbReference type="ARBA" id="ARBA00007306"/>
    </source>
</evidence>
<dbReference type="Pfam" id="PF24105">
    <property type="entry name" value="Beta-prop_CAF1B_HIR1"/>
    <property type="match status" value="1"/>
</dbReference>
<feature type="compositionally biased region" description="Polar residues" evidence="12">
    <location>
        <begin position="420"/>
        <end position="434"/>
    </location>
</feature>
<dbReference type="InterPro" id="IPR001680">
    <property type="entry name" value="WD40_rpt"/>
</dbReference>
<dbReference type="GO" id="GO:0006351">
    <property type="term" value="P:DNA-templated transcription"/>
    <property type="evidence" value="ECO:0007669"/>
    <property type="project" value="InterPro"/>
</dbReference>
<dbReference type="GO" id="GO:0000417">
    <property type="term" value="C:HIR complex"/>
    <property type="evidence" value="ECO:0007669"/>
    <property type="project" value="TreeGrafter"/>
</dbReference>
<dbReference type="PANTHER" id="PTHR13831">
    <property type="entry name" value="MEMBER OF THE HIR1 FAMILY OF WD-REPEAT PROTEINS"/>
    <property type="match status" value="1"/>
</dbReference>
<feature type="compositionally biased region" description="Polar residues" evidence="12">
    <location>
        <begin position="457"/>
        <end position="473"/>
    </location>
</feature>
<dbReference type="Pfam" id="PF07569">
    <property type="entry name" value="Hira"/>
    <property type="match status" value="1"/>
</dbReference>
<keyword evidence="7 11" id="KW-0805">Transcription regulation</keyword>
<dbReference type="Proteomes" id="UP000217199">
    <property type="component" value="Unassembled WGS sequence"/>
</dbReference>
<evidence type="ECO:0000256" key="8">
    <source>
        <dbReference type="ARBA" id="ARBA00023163"/>
    </source>
</evidence>
<evidence type="ECO:0000256" key="4">
    <source>
        <dbReference type="ARBA" id="ARBA00022574"/>
    </source>
</evidence>
<name>A0A286UM49_9AGAM</name>
<dbReference type="InterPro" id="IPR011494">
    <property type="entry name" value="HIRA-like_C"/>
</dbReference>
<feature type="repeat" description="WD" evidence="10">
    <location>
        <begin position="18"/>
        <end position="50"/>
    </location>
</feature>
<sequence>MRFTKPAWVIHQDGTRSENAKRLSIFSVHVHPDGSRIASGGLDAKIRIWSTKPILNEAAEAANKPPKSLCTLTMHTGPVLTVRWAHSGRWLASGSDDAIIMIWDLDPAGSGKVWGSEEYNVEGWKPLKRLPGHESDVTDLAWAPEDRYLASTGLDSKVLIWCGYTLDCLAKLDLHQGFVKGVCWDPAGEFLATQSDDRTVRIWRTTDWGIEATITKPFEHSPGSTFFRRLSWSPDGAHITASNATNNNGFVFTAAVISRASWTSDISLVGHENTVEVASYNPHIFLRDPSMPVVASNICSVVALGADDRSVSVWQTKSARPLVVAKEVFERQIMDLSWSSDGLTLYAVSSDGTLAVFAFEKTELEGIAPPEAQRQYLSKFGFVPAPLPKGYSHADHSLNGHLNGQSTPPLTPPTVHQGGFSHTQPNHHGEQVTTLIARRAPRGRDRDNLRRRIQPSFEGNLTGPISSNPRKLSINMNTNAPDFFPPLSINSGNNDIRNSMDIDADFGVDMSVPISALDTRGHKRPRGDPQSITISFSDEGGRPPKARTLGGDRTRGFGTTDVREIRRFTAEGGSLHLQGIDSNETLPFINGAIGGNALPVPSLKTFLETRIEETGDTFEARNSEDVSEPSEVSFFASKEKNVQWLDYLPSPVLKICASSRFCAIAMDDGSINVYSLTGRRLMPTMTLGRSISYLDAANHFLMAITSFGQVFIWNTKTSSALHPPTSLLPLLSPSPPSIDKPNGESPMVLSAIVRPNGAPLIQLSTGIYLSYDSNLLSWIRVGESWWANGSSAWKGRQRSTTSAGGNGFGTGVIASIEARMAEYANVDNGKMRPNWWDTAMTLGHLEARMHAARVLESPQEYRQALLLYTKTIADEGFRGKAEELLKDLYGPIYWRPGKSDDTWCASILGLSKRDLVKEVISIFVRSKTLFKLAQDYQDLLRRSVADE</sequence>
<evidence type="ECO:0000256" key="10">
    <source>
        <dbReference type="PROSITE-ProRule" id="PRU00221"/>
    </source>
</evidence>
<keyword evidence="6 11" id="KW-0156">Chromatin regulator</keyword>
<dbReference type="InterPro" id="IPR036322">
    <property type="entry name" value="WD40_repeat_dom_sf"/>
</dbReference>
<comment type="similarity">
    <text evidence="2 11">Belongs to the WD repeat HIR1 family.</text>
</comment>
<comment type="function">
    <text evidence="11">Required for replication-independent chromatin assembly and for the periodic repression of histone gene transcription during the cell cycle.</text>
</comment>
<accession>A0A286UM49</accession>
<evidence type="ECO:0000256" key="11">
    <source>
        <dbReference type="RuleBase" id="RU364014"/>
    </source>
</evidence>
<evidence type="ECO:0000259" key="13">
    <source>
        <dbReference type="Pfam" id="PF07569"/>
    </source>
</evidence>
<evidence type="ECO:0000313" key="16">
    <source>
        <dbReference type="Proteomes" id="UP000217199"/>
    </source>
</evidence>
<keyword evidence="16" id="KW-1185">Reference proteome</keyword>
<keyword evidence="4 10" id="KW-0853">WD repeat</keyword>
<organism evidence="15 16">
    <name type="scientific">Pyrrhoderma noxium</name>
    <dbReference type="NCBI Taxonomy" id="2282107"/>
    <lineage>
        <taxon>Eukaryota</taxon>
        <taxon>Fungi</taxon>
        <taxon>Dikarya</taxon>
        <taxon>Basidiomycota</taxon>
        <taxon>Agaricomycotina</taxon>
        <taxon>Agaricomycetes</taxon>
        <taxon>Hymenochaetales</taxon>
        <taxon>Hymenochaetaceae</taxon>
        <taxon>Pyrrhoderma</taxon>
    </lineage>
</organism>
<dbReference type="GO" id="GO:0006355">
    <property type="term" value="P:regulation of DNA-templated transcription"/>
    <property type="evidence" value="ECO:0007669"/>
    <property type="project" value="InterPro"/>
</dbReference>
<evidence type="ECO:0000256" key="3">
    <source>
        <dbReference type="ARBA" id="ARBA00022491"/>
    </source>
</evidence>
<feature type="repeat" description="WD" evidence="10">
    <location>
        <begin position="72"/>
        <end position="106"/>
    </location>
</feature>
<dbReference type="GO" id="GO:0031491">
    <property type="term" value="F:nucleosome binding"/>
    <property type="evidence" value="ECO:0007669"/>
    <property type="project" value="TreeGrafter"/>
</dbReference>
<dbReference type="InParanoid" id="A0A286UM49"/>
<dbReference type="InterPro" id="IPR031120">
    <property type="entry name" value="HIR1-like"/>
</dbReference>
<dbReference type="EMBL" id="NBII01000003">
    <property type="protein sequence ID" value="PAV20658.1"/>
    <property type="molecule type" value="Genomic_DNA"/>
</dbReference>
<feature type="repeat" description="WD" evidence="10">
    <location>
        <begin position="172"/>
        <end position="203"/>
    </location>
</feature>
<dbReference type="InterPro" id="IPR019775">
    <property type="entry name" value="WD40_repeat_CS"/>
</dbReference>
<evidence type="ECO:0000256" key="12">
    <source>
        <dbReference type="SAM" id="MobiDB-lite"/>
    </source>
</evidence>
<comment type="subcellular location">
    <subcellularLocation>
        <location evidence="1 11">Nucleus</location>
    </subcellularLocation>
</comment>
<dbReference type="SUPFAM" id="SSF50978">
    <property type="entry name" value="WD40 repeat-like"/>
    <property type="match status" value="2"/>
</dbReference>
<evidence type="ECO:0000256" key="1">
    <source>
        <dbReference type="ARBA" id="ARBA00004123"/>
    </source>
</evidence>
<proteinExistence type="inferred from homology"/>
<evidence type="ECO:0000313" key="15">
    <source>
        <dbReference type="EMBL" id="PAV20658.1"/>
    </source>
</evidence>
<gene>
    <name evidence="15" type="ORF">PNOK_0328500</name>
</gene>
<dbReference type="PANTHER" id="PTHR13831:SF0">
    <property type="entry name" value="PROTEIN HIRA"/>
    <property type="match status" value="1"/>
</dbReference>
<dbReference type="GO" id="GO:0000785">
    <property type="term" value="C:chromatin"/>
    <property type="evidence" value="ECO:0007669"/>
    <property type="project" value="TreeGrafter"/>
</dbReference>
<evidence type="ECO:0000256" key="9">
    <source>
        <dbReference type="ARBA" id="ARBA00023242"/>
    </source>
</evidence>
<reference evidence="15 16" key="1">
    <citation type="journal article" date="2017" name="Mol. Ecol.">
        <title>Comparative and population genomic landscape of Phellinus noxius: A hypervariable fungus causing root rot in trees.</title>
        <authorList>
            <person name="Chung C.L."/>
            <person name="Lee T.J."/>
            <person name="Akiba M."/>
            <person name="Lee H.H."/>
            <person name="Kuo T.H."/>
            <person name="Liu D."/>
            <person name="Ke H.M."/>
            <person name="Yokoi T."/>
            <person name="Roa M.B."/>
            <person name="Lu M.J."/>
            <person name="Chang Y.Y."/>
            <person name="Ann P.J."/>
            <person name="Tsai J.N."/>
            <person name="Chen C.Y."/>
            <person name="Tzean S.S."/>
            <person name="Ota Y."/>
            <person name="Hattori T."/>
            <person name="Sahashi N."/>
            <person name="Liou R.F."/>
            <person name="Kikuchi T."/>
            <person name="Tsai I.J."/>
        </authorList>
    </citation>
    <scope>NUCLEOTIDE SEQUENCE [LARGE SCALE GENOMIC DNA]</scope>
    <source>
        <strain evidence="15 16">FFPRI411160</strain>
    </source>
</reference>
<dbReference type="CDD" id="cd00200">
    <property type="entry name" value="WD40"/>
    <property type="match status" value="1"/>
</dbReference>
<dbReference type="AlphaFoldDB" id="A0A286UM49"/>
<comment type="caution">
    <text evidence="15">The sequence shown here is derived from an EMBL/GenBank/DDBJ whole genome shotgun (WGS) entry which is preliminary data.</text>
</comment>
<dbReference type="PROSITE" id="PS00678">
    <property type="entry name" value="WD_REPEATS_1"/>
    <property type="match status" value="1"/>
</dbReference>
<dbReference type="PROSITE" id="PS50082">
    <property type="entry name" value="WD_REPEATS_2"/>
    <property type="match status" value="4"/>
</dbReference>
<dbReference type="STRING" id="2282107.A0A286UM49"/>
<dbReference type="PROSITE" id="PS50294">
    <property type="entry name" value="WD_REPEATS_REGION"/>
    <property type="match status" value="4"/>
</dbReference>